<reference evidence="1 2" key="1">
    <citation type="journal article" date="2021" name="Hortic Res">
        <title>Chromosome-scale assembly of the Dendrobium chrysotoxum genome enhances the understanding of orchid evolution.</title>
        <authorList>
            <person name="Zhang Y."/>
            <person name="Zhang G.Q."/>
            <person name="Zhang D."/>
            <person name="Liu X.D."/>
            <person name="Xu X.Y."/>
            <person name="Sun W.H."/>
            <person name="Yu X."/>
            <person name="Zhu X."/>
            <person name="Wang Z.W."/>
            <person name="Zhao X."/>
            <person name="Zhong W.Y."/>
            <person name="Chen H."/>
            <person name="Yin W.L."/>
            <person name="Huang T."/>
            <person name="Niu S.C."/>
            <person name="Liu Z.J."/>
        </authorList>
    </citation>
    <scope>NUCLEOTIDE SEQUENCE [LARGE SCALE GENOMIC DNA]</scope>
    <source>
        <strain evidence="1">Lindl</strain>
    </source>
</reference>
<comment type="caution">
    <text evidence="1">The sequence shown here is derived from an EMBL/GenBank/DDBJ whole genome shotgun (WGS) entry which is preliminary data.</text>
</comment>
<proteinExistence type="predicted"/>
<dbReference type="EMBL" id="JAGFBR010000001">
    <property type="protein sequence ID" value="KAH0470667.1"/>
    <property type="molecule type" value="Genomic_DNA"/>
</dbReference>
<keyword evidence="2" id="KW-1185">Reference proteome</keyword>
<dbReference type="Proteomes" id="UP000775213">
    <property type="component" value="Unassembled WGS sequence"/>
</dbReference>
<dbReference type="AlphaFoldDB" id="A0AAV7HPG9"/>
<protein>
    <submittedName>
        <fullName evidence="1">Uncharacterized protein</fullName>
    </submittedName>
</protein>
<evidence type="ECO:0000313" key="1">
    <source>
        <dbReference type="EMBL" id="KAH0470667.1"/>
    </source>
</evidence>
<sequence length="73" mass="7929">MASSSSASRIDPELVISHRFLEQESFSYSERDAAIYALGVGACAGMRLTRKSSSTFTIGMVSNPLKYGSFIFP</sequence>
<evidence type="ECO:0000313" key="2">
    <source>
        <dbReference type="Proteomes" id="UP000775213"/>
    </source>
</evidence>
<gene>
    <name evidence="1" type="ORF">IEQ34_000390</name>
</gene>
<name>A0AAV7HPG9_DENCH</name>
<accession>A0AAV7HPG9</accession>
<organism evidence="1 2">
    <name type="scientific">Dendrobium chrysotoxum</name>
    <name type="common">Orchid</name>
    <dbReference type="NCBI Taxonomy" id="161865"/>
    <lineage>
        <taxon>Eukaryota</taxon>
        <taxon>Viridiplantae</taxon>
        <taxon>Streptophyta</taxon>
        <taxon>Embryophyta</taxon>
        <taxon>Tracheophyta</taxon>
        <taxon>Spermatophyta</taxon>
        <taxon>Magnoliopsida</taxon>
        <taxon>Liliopsida</taxon>
        <taxon>Asparagales</taxon>
        <taxon>Orchidaceae</taxon>
        <taxon>Epidendroideae</taxon>
        <taxon>Malaxideae</taxon>
        <taxon>Dendrobiinae</taxon>
        <taxon>Dendrobium</taxon>
    </lineage>
</organism>